<dbReference type="InterPro" id="IPR058512">
    <property type="entry name" value="DUF8199"/>
</dbReference>
<dbReference type="Proteomes" id="UP000261174">
    <property type="component" value="Unassembled WGS sequence"/>
</dbReference>
<dbReference type="Pfam" id="PF26622">
    <property type="entry name" value="DUF8199"/>
    <property type="match status" value="1"/>
</dbReference>
<dbReference type="OrthoDB" id="676308at2"/>
<keyword evidence="2" id="KW-1185">Reference proteome</keyword>
<dbReference type="InterPro" id="IPR058060">
    <property type="entry name" value="HYC_CC_PP"/>
</dbReference>
<accession>A0A3E1NS97</accession>
<reference evidence="1 2" key="1">
    <citation type="submission" date="2018-08" db="EMBL/GenBank/DDBJ databases">
        <title>Chitinophaga sp. K20C18050901, a novel bacterium isolated from forest soil.</title>
        <authorList>
            <person name="Wang C."/>
        </authorList>
    </citation>
    <scope>NUCLEOTIDE SEQUENCE [LARGE SCALE GENOMIC DNA]</scope>
    <source>
        <strain evidence="1 2">K20C18050901</strain>
    </source>
</reference>
<dbReference type="RefSeq" id="WP_116857578.1">
    <property type="nucleotide sequence ID" value="NZ_QTJV01000019.1"/>
</dbReference>
<name>A0A3E1NS97_9BACT</name>
<gene>
    <name evidence="1" type="ORF">DXN04_32425</name>
</gene>
<organism evidence="1 2">
    <name type="scientific">Chitinophaga silvisoli</name>
    <dbReference type="NCBI Taxonomy" id="2291814"/>
    <lineage>
        <taxon>Bacteria</taxon>
        <taxon>Pseudomonadati</taxon>
        <taxon>Bacteroidota</taxon>
        <taxon>Chitinophagia</taxon>
        <taxon>Chitinophagales</taxon>
        <taxon>Chitinophagaceae</taxon>
        <taxon>Chitinophaga</taxon>
    </lineage>
</organism>
<sequence length="128" mass="14452">MKRVTAICLLLLYSLTLVGLGVKQFYCCGKLKEVSLGLASATAHHCDMDKEHKGCCETAFKTLKVEDSHFSATHVNIPATFFFTLANLQLNNWSIEPVLEQPFHFNYGNGPPLYNNVPKYILHCIYRV</sequence>
<dbReference type="AlphaFoldDB" id="A0A3E1NS97"/>
<evidence type="ECO:0000313" key="2">
    <source>
        <dbReference type="Proteomes" id="UP000261174"/>
    </source>
</evidence>
<evidence type="ECO:0000313" key="1">
    <source>
        <dbReference type="EMBL" id="RFM30819.1"/>
    </source>
</evidence>
<comment type="caution">
    <text evidence="1">The sequence shown here is derived from an EMBL/GenBank/DDBJ whole genome shotgun (WGS) entry which is preliminary data.</text>
</comment>
<protein>
    <submittedName>
        <fullName evidence="1">Uncharacterized protein</fullName>
    </submittedName>
</protein>
<proteinExistence type="predicted"/>
<dbReference type="EMBL" id="QTJV01000019">
    <property type="protein sequence ID" value="RFM30819.1"/>
    <property type="molecule type" value="Genomic_DNA"/>
</dbReference>
<dbReference type="NCBIfam" id="NF047658">
    <property type="entry name" value="HYC_CC_PP"/>
    <property type="match status" value="1"/>
</dbReference>